<reference evidence="3" key="1">
    <citation type="submission" date="2019-02" db="EMBL/GenBank/DDBJ databases">
        <authorList>
            <person name="Gruber-Vodicka R. H."/>
            <person name="Seah K. B. B."/>
        </authorList>
    </citation>
    <scope>NUCLEOTIDE SEQUENCE</scope>
    <source>
        <strain evidence="5">BECK_SA2B12</strain>
        <strain evidence="4">BECK_SA2B15</strain>
        <strain evidence="3">BECK_SA2B20</strain>
    </source>
</reference>
<feature type="transmembrane region" description="Helical" evidence="2">
    <location>
        <begin position="26"/>
        <end position="43"/>
    </location>
</feature>
<evidence type="ECO:0000313" key="3">
    <source>
        <dbReference type="EMBL" id="VFK02684.1"/>
    </source>
</evidence>
<proteinExistence type="predicted"/>
<dbReference type="PROSITE" id="PS50005">
    <property type="entry name" value="TPR"/>
    <property type="match status" value="1"/>
</dbReference>
<dbReference type="AlphaFoldDB" id="A0A450VD48"/>
<dbReference type="InterPro" id="IPR011990">
    <property type="entry name" value="TPR-like_helical_dom_sf"/>
</dbReference>
<protein>
    <recommendedName>
        <fullName evidence="6">Tetratricopeptide repeat-containing protein</fullName>
    </recommendedName>
</protein>
<gene>
    <name evidence="4" type="ORF">BECKH772A_GA0070896_102961</name>
    <name evidence="3" type="ORF">BECKH772B_GA0070898_102961</name>
    <name evidence="5" type="ORF">BECKH772C_GA0070978_102921</name>
</gene>
<dbReference type="EMBL" id="CAADFG010000296">
    <property type="protein sequence ID" value="VFK02932.1"/>
    <property type="molecule type" value="Genomic_DNA"/>
</dbReference>
<feature type="repeat" description="TPR" evidence="1">
    <location>
        <begin position="147"/>
        <end position="180"/>
    </location>
</feature>
<keyword evidence="2" id="KW-0472">Membrane</keyword>
<evidence type="ECO:0000256" key="2">
    <source>
        <dbReference type="SAM" id="Phobius"/>
    </source>
</evidence>
<dbReference type="InterPro" id="IPR019734">
    <property type="entry name" value="TPR_rpt"/>
</dbReference>
<organism evidence="3">
    <name type="scientific">Candidatus Kentrum eta</name>
    <dbReference type="NCBI Taxonomy" id="2126337"/>
    <lineage>
        <taxon>Bacteria</taxon>
        <taxon>Pseudomonadati</taxon>
        <taxon>Pseudomonadota</taxon>
        <taxon>Gammaproteobacteria</taxon>
        <taxon>Candidatus Kentrum</taxon>
    </lineage>
</organism>
<dbReference type="EMBL" id="CAADFJ010000292">
    <property type="protein sequence ID" value="VFK05670.1"/>
    <property type="molecule type" value="Genomic_DNA"/>
</dbReference>
<keyword evidence="2" id="KW-1133">Transmembrane helix</keyword>
<dbReference type="SUPFAM" id="SSF48452">
    <property type="entry name" value="TPR-like"/>
    <property type="match status" value="1"/>
</dbReference>
<evidence type="ECO:0008006" key="6">
    <source>
        <dbReference type="Google" id="ProtNLM"/>
    </source>
</evidence>
<name>A0A450VD48_9GAMM</name>
<sequence>MSVTIRSNEDSSMNIRLEYLKLGPEYIKVVFWPVFAIFLLFFFKDELTTIVKDREVSFGGVKIGQKVKDVNKNVQVELADIHQMTNELEAAVKHDPNASRISIEIGKKLKALSANLNKDISQLDEAKVGKGLKIDSRNEIDGSRTQAKLWEQKGFEYIIAKDIDKAIEAFAKAETNWPEYHNVSEIHKALVERRQELVGSQSGSNDDAWRQLGGCKIFCVNGAGS</sequence>
<evidence type="ECO:0000313" key="5">
    <source>
        <dbReference type="EMBL" id="VFK05670.1"/>
    </source>
</evidence>
<keyword evidence="1" id="KW-0802">TPR repeat</keyword>
<keyword evidence="2" id="KW-0812">Transmembrane</keyword>
<evidence type="ECO:0000256" key="1">
    <source>
        <dbReference type="PROSITE-ProRule" id="PRU00339"/>
    </source>
</evidence>
<dbReference type="EMBL" id="CAADFI010000296">
    <property type="protein sequence ID" value="VFK02684.1"/>
    <property type="molecule type" value="Genomic_DNA"/>
</dbReference>
<evidence type="ECO:0000313" key="4">
    <source>
        <dbReference type="EMBL" id="VFK02932.1"/>
    </source>
</evidence>
<accession>A0A450VD48</accession>